<dbReference type="Pfam" id="PF00382">
    <property type="entry name" value="TFIIB"/>
    <property type="match status" value="2"/>
</dbReference>
<evidence type="ECO:0000259" key="3">
    <source>
        <dbReference type="SMART" id="SM00385"/>
    </source>
</evidence>
<dbReference type="Gene3D" id="1.10.472.10">
    <property type="entry name" value="Cyclin-like"/>
    <property type="match status" value="1"/>
</dbReference>
<proteinExistence type="predicted"/>
<accession>A0A6C0I8C5</accession>
<sequence length="388" mass="44368">MNPNCELTNTYKCLDKNGNDKNGNDKNGNDKCNERSKKKKDTLVDKAKLWNIFDTEVLNPDKQNDPLECLYRTISDREYCDQCQSSLAFSDEGFLTCTNNKCGIIYKDILDQSAEWRYYGADDNQNSDPTRCGMPINPLLEESSFGCKVLCLGPSSYEMRKIRRYTEWQSMPYKEKSQYDEFQRITIMAQNAGIPKLIIDDAIRYHKKISEYEQTFRGDNKDGLIAASIYISCRINNYPRTAKELATIFHLDATSATQGCKNAQSIINNLEKDMDNKDKTAFCKTKPEAFIERYCSRLNINSELTKLCHFIAIKIEKMNLMPENTPHSIAAGVVYFISQLCKLNVSKKEVKTISEISEVTINKCFKKLETKTGELIPAVILKKYGIAV</sequence>
<dbReference type="GO" id="GO:0005634">
    <property type="term" value="C:nucleus"/>
    <property type="evidence" value="ECO:0007669"/>
    <property type="project" value="TreeGrafter"/>
</dbReference>
<dbReference type="AlphaFoldDB" id="A0A6C0I8C5"/>
<dbReference type="InterPro" id="IPR013763">
    <property type="entry name" value="Cyclin-like_dom"/>
</dbReference>
<dbReference type="InterPro" id="IPR000812">
    <property type="entry name" value="TFIIB"/>
</dbReference>
<protein>
    <recommendedName>
        <fullName evidence="3">Cyclin-like domain-containing protein</fullName>
    </recommendedName>
</protein>
<name>A0A6C0I8C5_9ZZZZ</name>
<evidence type="ECO:0000256" key="2">
    <source>
        <dbReference type="ARBA" id="ARBA00023163"/>
    </source>
</evidence>
<feature type="domain" description="Cyclin-like" evidence="3">
    <location>
        <begin position="289"/>
        <end position="370"/>
    </location>
</feature>
<dbReference type="PRINTS" id="PR00685">
    <property type="entry name" value="TIFACTORIIB"/>
</dbReference>
<dbReference type="EMBL" id="MN740119">
    <property type="protein sequence ID" value="QHT88576.1"/>
    <property type="molecule type" value="Genomic_DNA"/>
</dbReference>
<dbReference type="PANTHER" id="PTHR11618">
    <property type="entry name" value="TRANSCRIPTION INITIATION FACTOR IIB-RELATED"/>
    <property type="match status" value="1"/>
</dbReference>
<dbReference type="InterPro" id="IPR013150">
    <property type="entry name" value="TFIIB_cyclin"/>
</dbReference>
<evidence type="ECO:0000256" key="1">
    <source>
        <dbReference type="ARBA" id="ARBA00023015"/>
    </source>
</evidence>
<dbReference type="SUPFAM" id="SSF47954">
    <property type="entry name" value="Cyclin-like"/>
    <property type="match status" value="2"/>
</dbReference>
<dbReference type="Gene3D" id="1.10.472.170">
    <property type="match status" value="1"/>
</dbReference>
<organism evidence="4">
    <name type="scientific">viral metagenome</name>
    <dbReference type="NCBI Taxonomy" id="1070528"/>
    <lineage>
        <taxon>unclassified sequences</taxon>
        <taxon>metagenomes</taxon>
        <taxon>organismal metagenomes</taxon>
    </lineage>
</organism>
<keyword evidence="2" id="KW-0804">Transcription</keyword>
<keyword evidence="1" id="KW-0805">Transcription regulation</keyword>
<feature type="domain" description="Cyclin-like" evidence="3">
    <location>
        <begin position="183"/>
        <end position="268"/>
    </location>
</feature>
<evidence type="ECO:0000313" key="4">
    <source>
        <dbReference type="EMBL" id="QHT88576.1"/>
    </source>
</evidence>
<dbReference type="SMART" id="SM00385">
    <property type="entry name" value="CYCLIN"/>
    <property type="match status" value="2"/>
</dbReference>
<dbReference type="InterPro" id="IPR036915">
    <property type="entry name" value="Cyclin-like_sf"/>
</dbReference>
<dbReference type="GO" id="GO:0017025">
    <property type="term" value="F:TBP-class protein binding"/>
    <property type="evidence" value="ECO:0007669"/>
    <property type="project" value="InterPro"/>
</dbReference>
<dbReference type="PANTHER" id="PTHR11618:SF13">
    <property type="entry name" value="TRANSCRIPTION INITIATION FACTOR IIB"/>
    <property type="match status" value="1"/>
</dbReference>
<dbReference type="GO" id="GO:0097550">
    <property type="term" value="C:transcription preinitiation complex"/>
    <property type="evidence" value="ECO:0007669"/>
    <property type="project" value="TreeGrafter"/>
</dbReference>
<reference evidence="4" key="1">
    <citation type="journal article" date="2020" name="Nature">
        <title>Giant virus diversity and host interactions through global metagenomics.</title>
        <authorList>
            <person name="Schulz F."/>
            <person name="Roux S."/>
            <person name="Paez-Espino D."/>
            <person name="Jungbluth S."/>
            <person name="Walsh D.A."/>
            <person name="Denef V.J."/>
            <person name="McMahon K.D."/>
            <person name="Konstantinidis K.T."/>
            <person name="Eloe-Fadrosh E.A."/>
            <person name="Kyrpides N.C."/>
            <person name="Woyke T."/>
        </authorList>
    </citation>
    <scope>NUCLEOTIDE SEQUENCE</scope>
    <source>
        <strain evidence="4">GVMAG-M-3300023184-51</strain>
    </source>
</reference>
<dbReference type="GO" id="GO:0070897">
    <property type="term" value="P:transcription preinitiation complex assembly"/>
    <property type="evidence" value="ECO:0007669"/>
    <property type="project" value="InterPro"/>
</dbReference>